<dbReference type="Proteomes" id="UP001151532">
    <property type="component" value="Chromosome 9"/>
</dbReference>
<dbReference type="Gene3D" id="3.40.30.10">
    <property type="entry name" value="Glutaredoxin"/>
    <property type="match status" value="1"/>
</dbReference>
<dbReference type="Pfam" id="PF00085">
    <property type="entry name" value="Thioredoxin"/>
    <property type="match status" value="1"/>
</dbReference>
<dbReference type="GO" id="GO:0005737">
    <property type="term" value="C:cytoplasm"/>
    <property type="evidence" value="ECO:0007669"/>
    <property type="project" value="TreeGrafter"/>
</dbReference>
<dbReference type="GO" id="GO:0015035">
    <property type="term" value="F:protein-disulfide reductase activity"/>
    <property type="evidence" value="ECO:0007669"/>
    <property type="project" value="TreeGrafter"/>
</dbReference>
<name>A0A9Q0PQH9_SALPP</name>
<evidence type="ECO:0000313" key="2">
    <source>
        <dbReference type="EMBL" id="KAJ6692518.1"/>
    </source>
</evidence>
<sequence>MASIATSLYSQPLTSSRAAVLHQCQQLNPNRRSFPINFNTAKKATNLTVQHAPLPLKVLCGHGNRATAVTRDSWEKMVHRVIDEIAAEYDGKLKCFVLNTDNDLQIAEDYEIKAVPVVLLLKNGEKRESVVGTMPKEFYIAAIERVMRS</sequence>
<dbReference type="SUPFAM" id="SSF52833">
    <property type="entry name" value="Thioredoxin-like"/>
    <property type="match status" value="1"/>
</dbReference>
<reference evidence="2" key="1">
    <citation type="submission" date="2022-11" db="EMBL/GenBank/DDBJ databases">
        <authorList>
            <person name="Hyden B.L."/>
            <person name="Feng K."/>
            <person name="Yates T."/>
            <person name="Jawdy S."/>
            <person name="Smart L.B."/>
            <person name="Muchero W."/>
        </authorList>
    </citation>
    <scope>NUCLEOTIDE SEQUENCE</scope>
    <source>
        <tissue evidence="2">Shoot tip</tissue>
    </source>
</reference>
<dbReference type="EMBL" id="JAPFFK010000018">
    <property type="protein sequence ID" value="KAJ6692518.1"/>
    <property type="molecule type" value="Genomic_DNA"/>
</dbReference>
<reference evidence="2" key="2">
    <citation type="journal article" date="2023" name="Int. J. Mol. Sci.">
        <title>De Novo Assembly and Annotation of 11 Diverse Shrub Willow (Salix) Genomes Reveals Novel Gene Organization in Sex-Linked Regions.</title>
        <authorList>
            <person name="Hyden B."/>
            <person name="Feng K."/>
            <person name="Yates T.B."/>
            <person name="Jawdy S."/>
            <person name="Cereghino C."/>
            <person name="Smart L.B."/>
            <person name="Muchero W."/>
        </authorList>
    </citation>
    <scope>NUCLEOTIDE SEQUENCE</scope>
    <source>
        <tissue evidence="2">Shoot tip</tissue>
    </source>
</reference>
<dbReference type="InterPro" id="IPR013766">
    <property type="entry name" value="Thioredoxin_domain"/>
</dbReference>
<dbReference type="InterPro" id="IPR036249">
    <property type="entry name" value="Thioredoxin-like_sf"/>
</dbReference>
<organism evidence="2 3">
    <name type="scientific">Salix purpurea</name>
    <name type="common">Purple osier willow</name>
    <dbReference type="NCBI Taxonomy" id="77065"/>
    <lineage>
        <taxon>Eukaryota</taxon>
        <taxon>Viridiplantae</taxon>
        <taxon>Streptophyta</taxon>
        <taxon>Embryophyta</taxon>
        <taxon>Tracheophyta</taxon>
        <taxon>Spermatophyta</taxon>
        <taxon>Magnoliopsida</taxon>
        <taxon>eudicotyledons</taxon>
        <taxon>Gunneridae</taxon>
        <taxon>Pentapetalae</taxon>
        <taxon>rosids</taxon>
        <taxon>fabids</taxon>
        <taxon>Malpighiales</taxon>
        <taxon>Salicaceae</taxon>
        <taxon>Saliceae</taxon>
        <taxon>Salix</taxon>
    </lineage>
</organism>
<evidence type="ECO:0000259" key="1">
    <source>
        <dbReference type="Pfam" id="PF00085"/>
    </source>
</evidence>
<comment type="caution">
    <text evidence="2">The sequence shown here is derived from an EMBL/GenBank/DDBJ whole genome shotgun (WGS) entry which is preliminary data.</text>
</comment>
<keyword evidence="3" id="KW-1185">Reference proteome</keyword>
<dbReference type="PANTHER" id="PTHR45663">
    <property type="entry name" value="GEO12009P1"/>
    <property type="match status" value="1"/>
</dbReference>
<dbReference type="OrthoDB" id="2121326at2759"/>
<accession>A0A9Q0PQH9</accession>
<protein>
    <recommendedName>
        <fullName evidence="1">Thioredoxin domain-containing protein</fullName>
    </recommendedName>
</protein>
<feature type="domain" description="Thioredoxin" evidence="1">
    <location>
        <begin position="76"/>
        <end position="143"/>
    </location>
</feature>
<evidence type="ECO:0000313" key="3">
    <source>
        <dbReference type="Proteomes" id="UP001151532"/>
    </source>
</evidence>
<dbReference type="AlphaFoldDB" id="A0A9Q0PQH9"/>
<dbReference type="PANTHER" id="PTHR45663:SF21">
    <property type="entry name" value="THIOREDOXIN M3, CHLOROPLASTIC"/>
    <property type="match status" value="1"/>
</dbReference>
<proteinExistence type="predicted"/>
<gene>
    <name evidence="2" type="ORF">OIU79_014298</name>
</gene>
<dbReference type="CDD" id="cd02947">
    <property type="entry name" value="TRX_family"/>
    <property type="match status" value="1"/>
</dbReference>